<keyword evidence="4 7" id="KW-0133">Cell shape</keyword>
<dbReference type="InterPro" id="IPR005490">
    <property type="entry name" value="LD_TPept_cat_dom"/>
</dbReference>
<accession>A0ABP2Z0N7</accession>
<keyword evidence="10" id="KW-1185">Reference proteome</keyword>
<dbReference type="CDD" id="cd16913">
    <property type="entry name" value="YkuD_like"/>
    <property type="match status" value="1"/>
</dbReference>
<comment type="caution">
    <text evidence="9">The sequence shown here is derived from an EMBL/GenBank/DDBJ whole genome shotgun (WGS) entry which is preliminary data.</text>
</comment>
<name>A0ABP2Z0N7_9GAMM</name>
<feature type="active site" description="Nucleophile" evidence="7">
    <location>
        <position position="179"/>
    </location>
</feature>
<dbReference type="PANTHER" id="PTHR36699:SF1">
    <property type="entry name" value="L,D-TRANSPEPTIDASE YAFK-RELATED"/>
    <property type="match status" value="1"/>
</dbReference>
<protein>
    <recommendedName>
        <fullName evidence="8">L,D-TPase catalytic domain-containing protein</fullName>
    </recommendedName>
</protein>
<feature type="active site" description="Proton donor/acceptor" evidence="7">
    <location>
        <position position="157"/>
    </location>
</feature>
<sequence length="204" mass="22707">MQMPLAQNYLVTDIKICGMMRQKPVSASFLEEDMRVPLLIKTITAAMTLAALISPQVLASSGIGKVDLVVITKSESNMALLRDGKILKQYRIAMGDLPTGHKLTEGDQRTPQGRYILDYKKSDSAYYKSIHISYPNEEDKLRAKALGIRPGGMIMIHGQNPRSPLSPEQAQQYNWTDGCIAITNAEMDEVWKAVDEGTPIEIWP</sequence>
<evidence type="ECO:0000259" key="8">
    <source>
        <dbReference type="PROSITE" id="PS52029"/>
    </source>
</evidence>
<evidence type="ECO:0000313" key="10">
    <source>
        <dbReference type="Proteomes" id="UP000017548"/>
    </source>
</evidence>
<dbReference type="Pfam" id="PF03734">
    <property type="entry name" value="YkuD"/>
    <property type="match status" value="1"/>
</dbReference>
<dbReference type="InterPro" id="IPR038063">
    <property type="entry name" value="Transpep_catalytic_dom"/>
</dbReference>
<evidence type="ECO:0000256" key="6">
    <source>
        <dbReference type="ARBA" id="ARBA00023316"/>
    </source>
</evidence>
<reference evidence="9 10" key="1">
    <citation type="journal article" date="2013" name="Genome Announc.">
        <title>Draft Genome Sequence of Shewanella decolorationis S12, a Dye-Degrading Bacterium Isolated from a Wastewater Treatment Plant.</title>
        <authorList>
            <person name="Xu M."/>
            <person name="Fang Y."/>
            <person name="Liu J."/>
            <person name="Chen X."/>
            <person name="Sun G."/>
            <person name="Guo J."/>
            <person name="Hua Z."/>
            <person name="Tu Q."/>
            <person name="Wu L."/>
            <person name="Zhou J."/>
            <person name="Liu X."/>
        </authorList>
    </citation>
    <scope>NUCLEOTIDE SEQUENCE [LARGE SCALE GENOMIC DNA]</scope>
    <source>
        <strain evidence="9 10">S12</strain>
    </source>
</reference>
<evidence type="ECO:0000256" key="3">
    <source>
        <dbReference type="ARBA" id="ARBA00022679"/>
    </source>
</evidence>
<dbReference type="EMBL" id="AXZL01000073">
    <property type="protein sequence ID" value="ESE40211.1"/>
    <property type="molecule type" value="Genomic_DNA"/>
</dbReference>
<keyword evidence="6 7" id="KW-0961">Cell wall biogenesis/degradation</keyword>
<comment type="pathway">
    <text evidence="1 7">Cell wall biogenesis; peptidoglycan biosynthesis.</text>
</comment>
<feature type="domain" description="L,D-TPase catalytic" evidence="8">
    <location>
        <begin position="67"/>
        <end position="203"/>
    </location>
</feature>
<proteinExistence type="inferred from homology"/>
<comment type="similarity">
    <text evidence="2">Belongs to the YkuD family.</text>
</comment>
<dbReference type="Proteomes" id="UP000017548">
    <property type="component" value="Unassembled WGS sequence"/>
</dbReference>
<keyword evidence="5 7" id="KW-0573">Peptidoglycan synthesis</keyword>
<dbReference type="PANTHER" id="PTHR36699">
    <property type="entry name" value="LD-TRANSPEPTIDASE"/>
    <property type="match status" value="1"/>
</dbReference>
<evidence type="ECO:0000313" key="9">
    <source>
        <dbReference type="EMBL" id="ESE40211.1"/>
    </source>
</evidence>
<dbReference type="Gene3D" id="2.40.440.10">
    <property type="entry name" value="L,D-transpeptidase catalytic domain-like"/>
    <property type="match status" value="1"/>
</dbReference>
<dbReference type="SUPFAM" id="SSF141523">
    <property type="entry name" value="L,D-transpeptidase catalytic domain-like"/>
    <property type="match status" value="1"/>
</dbReference>
<dbReference type="PROSITE" id="PS52029">
    <property type="entry name" value="LD_TPASE"/>
    <property type="match status" value="1"/>
</dbReference>
<evidence type="ECO:0000256" key="4">
    <source>
        <dbReference type="ARBA" id="ARBA00022960"/>
    </source>
</evidence>
<evidence type="ECO:0000256" key="1">
    <source>
        <dbReference type="ARBA" id="ARBA00004752"/>
    </source>
</evidence>
<evidence type="ECO:0000256" key="7">
    <source>
        <dbReference type="PROSITE-ProRule" id="PRU01373"/>
    </source>
</evidence>
<gene>
    <name evidence="9" type="ORF">SHD_3340</name>
</gene>
<organism evidence="9 10">
    <name type="scientific">Shewanella decolorationis S12</name>
    <dbReference type="NCBI Taxonomy" id="1353536"/>
    <lineage>
        <taxon>Bacteria</taxon>
        <taxon>Pseudomonadati</taxon>
        <taxon>Pseudomonadota</taxon>
        <taxon>Gammaproteobacteria</taxon>
        <taxon>Alteromonadales</taxon>
        <taxon>Shewanellaceae</taxon>
        <taxon>Shewanella</taxon>
    </lineage>
</organism>
<evidence type="ECO:0000256" key="5">
    <source>
        <dbReference type="ARBA" id="ARBA00022984"/>
    </source>
</evidence>
<evidence type="ECO:0000256" key="2">
    <source>
        <dbReference type="ARBA" id="ARBA00005992"/>
    </source>
</evidence>
<keyword evidence="3" id="KW-0808">Transferase</keyword>